<reference evidence="2" key="1">
    <citation type="journal article" date="2019" name="Int. J. Syst. Evol. Microbiol.">
        <title>The Global Catalogue of Microorganisms (GCM) 10K type strain sequencing project: providing services to taxonomists for standard genome sequencing and annotation.</title>
        <authorList>
            <consortium name="The Broad Institute Genomics Platform"/>
            <consortium name="The Broad Institute Genome Sequencing Center for Infectious Disease"/>
            <person name="Wu L."/>
            <person name="Ma J."/>
        </authorList>
    </citation>
    <scope>NUCLEOTIDE SEQUENCE [LARGE SCALE GENOMIC DNA]</scope>
    <source>
        <strain evidence="2">CECT 8472</strain>
    </source>
</reference>
<keyword evidence="1" id="KW-0808">Transferase</keyword>
<dbReference type="EMBL" id="JBHSCW010000006">
    <property type="protein sequence ID" value="MFC4352299.1"/>
    <property type="molecule type" value="Genomic_DNA"/>
</dbReference>
<keyword evidence="2" id="KW-1185">Reference proteome</keyword>
<comment type="caution">
    <text evidence="1">The sequence shown here is derived from an EMBL/GenBank/DDBJ whole genome shotgun (WGS) entry which is preliminary data.</text>
</comment>
<dbReference type="Pfam" id="PF08843">
    <property type="entry name" value="AbiEii"/>
    <property type="match status" value="1"/>
</dbReference>
<dbReference type="InterPro" id="IPR014942">
    <property type="entry name" value="AbiEii"/>
</dbReference>
<sequence length="327" mass="37985">MTNEHSTSLLSVKRRYPELAKNGANLLAQCSYMDLIWRLSKSKYVTYAALKGGQSLNAWEQRYYRCSNGLDIQLLCENRNVQPKELLWAITNNDSASLFGIKYELNDHRMKSVRNGYTGYNKFKVRAILGCTIVNLTVTVWNSPLETFWADYLPYPSMIKLDEPVSVLVTKKEAMLADKLSLLIEFGCENRNLKHYYDISFIARSYSIDRRNLVEALWLALCQRQSMGYLMRPDCYWEPSFSLTFAQKESSKNIWHKFRNSQPLDPEIPQHFSSVIEETKAFAIPLFKQVKELYHYKFPYYEKAPALDSSLNVMPPPLDGPEHHSPM</sequence>
<evidence type="ECO:0000313" key="1">
    <source>
        <dbReference type="EMBL" id="MFC4352299.1"/>
    </source>
</evidence>
<dbReference type="GO" id="GO:0016740">
    <property type="term" value="F:transferase activity"/>
    <property type="evidence" value="ECO:0007669"/>
    <property type="project" value="UniProtKB-KW"/>
</dbReference>
<proteinExistence type="predicted"/>
<dbReference type="RefSeq" id="WP_382422648.1">
    <property type="nucleotide sequence ID" value="NZ_JBHSCW010000006.1"/>
</dbReference>
<evidence type="ECO:0000313" key="2">
    <source>
        <dbReference type="Proteomes" id="UP001595799"/>
    </source>
</evidence>
<protein>
    <submittedName>
        <fullName evidence="1">Nucleotidyl transferase AbiEii/AbiGii toxin family protein</fullName>
    </submittedName>
</protein>
<organism evidence="1 2">
    <name type="scientific">Fodinicurvata halophila</name>
    <dbReference type="NCBI Taxonomy" id="1419723"/>
    <lineage>
        <taxon>Bacteria</taxon>
        <taxon>Pseudomonadati</taxon>
        <taxon>Pseudomonadota</taxon>
        <taxon>Alphaproteobacteria</taxon>
        <taxon>Rhodospirillales</taxon>
        <taxon>Rhodovibrionaceae</taxon>
        <taxon>Fodinicurvata</taxon>
    </lineage>
</organism>
<gene>
    <name evidence="1" type="ORF">ACFOW6_12185</name>
</gene>
<accession>A0ABV8UMN2</accession>
<name>A0ABV8UMN2_9PROT</name>
<dbReference type="Proteomes" id="UP001595799">
    <property type="component" value="Unassembled WGS sequence"/>
</dbReference>